<keyword evidence="7 16" id="KW-0863">Zinc-finger</keyword>
<evidence type="ECO:0000256" key="2">
    <source>
        <dbReference type="ARBA" id="ARBA00004906"/>
    </source>
</evidence>
<accession>A0A9J8C588</accession>
<keyword evidence="20" id="KW-1185">Reference proteome</keyword>
<evidence type="ECO:0000313" key="19">
    <source>
        <dbReference type="Ensembl" id="ENSCCRP00000164962.1"/>
    </source>
</evidence>
<feature type="compositionally biased region" description="Polar residues" evidence="17">
    <location>
        <begin position="197"/>
        <end position="208"/>
    </location>
</feature>
<dbReference type="GO" id="GO:0000981">
    <property type="term" value="F:DNA-binding transcription factor activity, RNA polymerase II-specific"/>
    <property type="evidence" value="ECO:0007669"/>
    <property type="project" value="TreeGrafter"/>
</dbReference>
<comment type="subcellular location">
    <subcellularLocation>
        <location evidence="1">Nucleus</location>
    </subcellularLocation>
</comment>
<keyword evidence="5" id="KW-0479">Metal-binding</keyword>
<keyword evidence="12" id="KW-0238">DNA-binding</keyword>
<dbReference type="GO" id="GO:0005634">
    <property type="term" value="C:nucleus"/>
    <property type="evidence" value="ECO:0007669"/>
    <property type="project" value="UniProtKB-SubCell"/>
</dbReference>
<organism evidence="19 20">
    <name type="scientific">Cyprinus carpio carpio</name>
    <dbReference type="NCBI Taxonomy" id="630221"/>
    <lineage>
        <taxon>Eukaryota</taxon>
        <taxon>Metazoa</taxon>
        <taxon>Chordata</taxon>
        <taxon>Craniata</taxon>
        <taxon>Vertebrata</taxon>
        <taxon>Euteleostomi</taxon>
        <taxon>Actinopterygii</taxon>
        <taxon>Neopterygii</taxon>
        <taxon>Teleostei</taxon>
        <taxon>Ostariophysi</taxon>
        <taxon>Cypriniformes</taxon>
        <taxon>Cyprinidae</taxon>
        <taxon>Cyprininae</taxon>
        <taxon>Cyprinus</taxon>
    </lineage>
</organism>
<dbReference type="GeneTree" id="ENSGT00940000163957"/>
<dbReference type="FunFam" id="3.30.160.60:FF:000446">
    <property type="entry name" value="Zinc finger protein"/>
    <property type="match status" value="1"/>
</dbReference>
<evidence type="ECO:0000256" key="16">
    <source>
        <dbReference type="PROSITE-ProRule" id="PRU00042"/>
    </source>
</evidence>
<dbReference type="OMA" id="GDSHENI"/>
<reference evidence="19" key="2">
    <citation type="submission" date="2025-09" db="UniProtKB">
        <authorList>
            <consortium name="Ensembl"/>
        </authorList>
    </citation>
    <scope>IDENTIFICATION</scope>
</reference>
<name>A0A9J8C588_CYPCA</name>
<evidence type="ECO:0000256" key="7">
    <source>
        <dbReference type="ARBA" id="ARBA00022771"/>
    </source>
</evidence>
<keyword evidence="4" id="KW-0597">Phosphoprotein</keyword>
<keyword evidence="8" id="KW-0833">Ubl conjugation pathway</keyword>
<dbReference type="FunFam" id="3.30.160.60:FF:000018">
    <property type="entry name" value="Krueppel-like factor 15"/>
    <property type="match status" value="1"/>
</dbReference>
<evidence type="ECO:0000259" key="18">
    <source>
        <dbReference type="PROSITE" id="PS50157"/>
    </source>
</evidence>
<dbReference type="PANTHER" id="PTHR23235">
    <property type="entry name" value="KRUEPPEL-LIKE TRANSCRIPTION FACTOR"/>
    <property type="match status" value="1"/>
</dbReference>
<feature type="domain" description="C2H2-type" evidence="18">
    <location>
        <begin position="438"/>
        <end position="467"/>
    </location>
</feature>
<sequence>MGLELLGGELYIWCSSTCGNETCVFVYMFINASYCVMTNSPGSGVQLSSNSLSALFPRLRSVGCRGPALTDRGPAVRGGELLMGLSMQPLSQARLEASGRSAGGSRSALRPHPQTCGADAMLPSIHTFASNQMLDEKQSAIVRDWKVDPTKTSATVGDVRPLIEVEFSIVESPPLAKDEDDLSKFLDLEFILSNSVTSDNDNSAQQPPAYSLPESPESCSTVYDSDGCHPTPNAYCGNTFNARPGHSLVAELFTPDVNYHGDSHEYCLKGHLDRLEYTELRALNSRNQAHVSNSNNMGYKIKSENHEQSCMMVNDYVSHYYGQQQHQAYGHHVQQDVHRDILARKDCILTEMNSHHHIDIAQQQQFMNGAPFLPQYAQHQQYHGHYNMFSEPLRANHTAMPGVMLTPPSSPLLGFLNPEDSKPKRGRRSWARKRTATHSCEFPGCGKTYTKSSHLKAHMRTHTGEKPYHCTWEGCGWKFARSDELTRHYRKHTGHRPFQCHLCERAFSRSDHLALHMKRHM</sequence>
<feature type="region of interest" description="Disordered" evidence="17">
    <location>
        <begin position="197"/>
        <end position="216"/>
    </location>
</feature>
<keyword evidence="6" id="KW-0677">Repeat</keyword>
<dbReference type="GO" id="GO:0045893">
    <property type="term" value="P:positive regulation of DNA-templated transcription"/>
    <property type="evidence" value="ECO:0007669"/>
    <property type="project" value="UniProtKB-ARBA"/>
</dbReference>
<dbReference type="CDD" id="cd22056">
    <property type="entry name" value="KLF1_2_4_N-like"/>
    <property type="match status" value="1"/>
</dbReference>
<keyword evidence="11" id="KW-0805">Transcription regulation</keyword>
<evidence type="ECO:0000256" key="11">
    <source>
        <dbReference type="ARBA" id="ARBA00023015"/>
    </source>
</evidence>
<dbReference type="InterPro" id="IPR013087">
    <property type="entry name" value="Znf_C2H2_type"/>
</dbReference>
<evidence type="ECO:0000256" key="6">
    <source>
        <dbReference type="ARBA" id="ARBA00022737"/>
    </source>
</evidence>
<proteinExistence type="inferred from homology"/>
<evidence type="ECO:0000256" key="8">
    <source>
        <dbReference type="ARBA" id="ARBA00022786"/>
    </source>
</evidence>
<keyword evidence="9" id="KW-0862">Zinc</keyword>
<evidence type="ECO:0000256" key="5">
    <source>
        <dbReference type="ARBA" id="ARBA00022723"/>
    </source>
</evidence>
<dbReference type="GO" id="GO:0008270">
    <property type="term" value="F:zinc ion binding"/>
    <property type="evidence" value="ECO:0007669"/>
    <property type="project" value="UniProtKB-KW"/>
</dbReference>
<feature type="compositionally biased region" description="Basic residues" evidence="17">
    <location>
        <begin position="424"/>
        <end position="433"/>
    </location>
</feature>
<dbReference type="FunFam" id="3.30.160.60:FF:000237">
    <property type="entry name" value="Krueppel-like factor 2"/>
    <property type="match status" value="1"/>
</dbReference>
<evidence type="ECO:0000256" key="14">
    <source>
        <dbReference type="ARBA" id="ARBA00023163"/>
    </source>
</evidence>
<evidence type="ECO:0000313" key="20">
    <source>
        <dbReference type="Proteomes" id="UP001108240"/>
    </source>
</evidence>
<dbReference type="SMART" id="SM00355">
    <property type="entry name" value="ZnF_C2H2"/>
    <property type="match status" value="3"/>
</dbReference>
<keyword evidence="15" id="KW-0539">Nucleus</keyword>
<evidence type="ECO:0000256" key="15">
    <source>
        <dbReference type="ARBA" id="ARBA00023242"/>
    </source>
</evidence>
<dbReference type="PROSITE" id="PS00028">
    <property type="entry name" value="ZINC_FINGER_C2H2_1"/>
    <property type="match status" value="3"/>
</dbReference>
<evidence type="ECO:0000256" key="13">
    <source>
        <dbReference type="ARBA" id="ARBA00023159"/>
    </source>
</evidence>
<dbReference type="AlphaFoldDB" id="A0A9J8C588"/>
<protein>
    <submittedName>
        <fullName evidence="19">Kruppel like factor 17</fullName>
    </submittedName>
</protein>
<evidence type="ECO:0000256" key="1">
    <source>
        <dbReference type="ARBA" id="ARBA00004123"/>
    </source>
</evidence>
<reference evidence="19" key="1">
    <citation type="submission" date="2025-08" db="UniProtKB">
        <authorList>
            <consortium name="Ensembl"/>
        </authorList>
    </citation>
    <scope>IDENTIFICATION</scope>
</reference>
<dbReference type="Pfam" id="PF00096">
    <property type="entry name" value="zf-C2H2"/>
    <property type="match status" value="3"/>
</dbReference>
<evidence type="ECO:0000256" key="3">
    <source>
        <dbReference type="ARBA" id="ARBA00006991"/>
    </source>
</evidence>
<dbReference type="Proteomes" id="UP001108240">
    <property type="component" value="Unplaced"/>
</dbReference>
<evidence type="ECO:0000256" key="17">
    <source>
        <dbReference type="SAM" id="MobiDB-lite"/>
    </source>
</evidence>
<evidence type="ECO:0000256" key="9">
    <source>
        <dbReference type="ARBA" id="ARBA00022833"/>
    </source>
</evidence>
<feature type="domain" description="C2H2-type" evidence="18">
    <location>
        <begin position="498"/>
        <end position="521"/>
    </location>
</feature>
<keyword evidence="13" id="KW-0010">Activator</keyword>
<keyword evidence="14" id="KW-0804">Transcription</keyword>
<dbReference type="GO" id="GO:0000978">
    <property type="term" value="F:RNA polymerase II cis-regulatory region sequence-specific DNA binding"/>
    <property type="evidence" value="ECO:0007669"/>
    <property type="project" value="TreeGrafter"/>
</dbReference>
<keyword evidence="10" id="KW-0832">Ubl conjugation</keyword>
<feature type="region of interest" description="Disordered" evidence="17">
    <location>
        <begin position="414"/>
        <end position="433"/>
    </location>
</feature>
<evidence type="ECO:0000256" key="10">
    <source>
        <dbReference type="ARBA" id="ARBA00022843"/>
    </source>
</evidence>
<dbReference type="Ensembl" id="ENSCCRT00000129333.1">
    <property type="protein sequence ID" value="ENSCCRP00000164962.1"/>
    <property type="gene ID" value="ENSCCRG00000019798.2"/>
</dbReference>
<feature type="domain" description="C2H2-type" evidence="18">
    <location>
        <begin position="468"/>
        <end position="497"/>
    </location>
</feature>
<dbReference type="PROSITE" id="PS50157">
    <property type="entry name" value="ZINC_FINGER_C2H2_2"/>
    <property type="match status" value="3"/>
</dbReference>
<evidence type="ECO:0000256" key="4">
    <source>
        <dbReference type="ARBA" id="ARBA00022553"/>
    </source>
</evidence>
<comment type="similarity">
    <text evidence="3">Belongs to the krueppel C2H2-type zinc-finger protein family.</text>
</comment>
<comment type="pathway">
    <text evidence="2">Protein modification; protein ubiquitination.</text>
</comment>
<dbReference type="PANTHER" id="PTHR23235:SF175">
    <property type="entry name" value="C2H2-TYPE DOMAIN-CONTAINING PROTEIN"/>
    <property type="match status" value="1"/>
</dbReference>
<evidence type="ECO:0000256" key="12">
    <source>
        <dbReference type="ARBA" id="ARBA00023125"/>
    </source>
</evidence>